<proteinExistence type="predicted"/>
<name>A0A5B8UPA4_9BACT</name>
<dbReference type="RefSeq" id="WP_146791483.1">
    <property type="nucleotide sequence ID" value="NZ_BAABIO010000003.1"/>
</dbReference>
<dbReference type="AlphaFoldDB" id="A0A5B8UPA4"/>
<protein>
    <submittedName>
        <fullName evidence="2">Uncharacterized protein</fullName>
    </submittedName>
</protein>
<dbReference type="PROSITE" id="PS51257">
    <property type="entry name" value="PROKAR_LIPOPROTEIN"/>
    <property type="match status" value="1"/>
</dbReference>
<evidence type="ECO:0000313" key="3">
    <source>
        <dbReference type="Proteomes" id="UP000321204"/>
    </source>
</evidence>
<sequence>MKKFFLSLYPQIFAMQRLSFLPFSILCLFLISCSNSDDNEDLTTSVNKNGSVESSITVAPLDSTHHVLTTRHKVWVHDTVYKTIEYRDTLPSLGNEITTAENENGDTKTVNVKKDYEVYITVK</sequence>
<dbReference type="OrthoDB" id="1263472at2"/>
<keyword evidence="1" id="KW-0732">Signal</keyword>
<dbReference type="Proteomes" id="UP000321204">
    <property type="component" value="Chromosome"/>
</dbReference>
<evidence type="ECO:0000313" key="2">
    <source>
        <dbReference type="EMBL" id="QEC58286.1"/>
    </source>
</evidence>
<dbReference type="KEGG" id="fgg:FSB75_21035"/>
<feature type="chain" id="PRO_5023037150" evidence="1">
    <location>
        <begin position="37"/>
        <end position="123"/>
    </location>
</feature>
<organism evidence="2 3">
    <name type="scientific">Flavisolibacter ginsenosidimutans</name>
    <dbReference type="NCBI Taxonomy" id="661481"/>
    <lineage>
        <taxon>Bacteria</taxon>
        <taxon>Pseudomonadati</taxon>
        <taxon>Bacteroidota</taxon>
        <taxon>Chitinophagia</taxon>
        <taxon>Chitinophagales</taxon>
        <taxon>Chitinophagaceae</taxon>
        <taxon>Flavisolibacter</taxon>
    </lineage>
</organism>
<reference evidence="2 3" key="1">
    <citation type="journal article" date="2015" name="Int. J. Syst. Evol. Microbiol.">
        <title>Flavisolibacter ginsenosidimutans sp. nov., with ginsenoside-converting activity isolated from soil used for cultivating ginseng.</title>
        <authorList>
            <person name="Zhao Y."/>
            <person name="Liu Q."/>
            <person name="Kang M.S."/>
            <person name="Jin F."/>
            <person name="Yu H."/>
            <person name="Im W.T."/>
        </authorList>
    </citation>
    <scope>NUCLEOTIDE SEQUENCE [LARGE SCALE GENOMIC DNA]</scope>
    <source>
        <strain evidence="2 3">Gsoil 636</strain>
    </source>
</reference>
<feature type="signal peptide" evidence="1">
    <location>
        <begin position="1"/>
        <end position="36"/>
    </location>
</feature>
<accession>A0A5B8UPA4</accession>
<keyword evidence="3" id="KW-1185">Reference proteome</keyword>
<gene>
    <name evidence="2" type="ORF">FSB75_21035</name>
</gene>
<dbReference type="EMBL" id="CP042433">
    <property type="protein sequence ID" value="QEC58286.1"/>
    <property type="molecule type" value="Genomic_DNA"/>
</dbReference>
<evidence type="ECO:0000256" key="1">
    <source>
        <dbReference type="SAM" id="SignalP"/>
    </source>
</evidence>